<dbReference type="STRING" id="351160.RCIX1071"/>
<name>Q0W5F0_METAR</name>
<feature type="transmembrane region" description="Helical" evidence="1">
    <location>
        <begin position="215"/>
        <end position="237"/>
    </location>
</feature>
<evidence type="ECO:0008006" key="4">
    <source>
        <dbReference type="Google" id="ProtNLM"/>
    </source>
</evidence>
<gene>
    <name evidence="2" type="ORF">RCIX1071</name>
</gene>
<organism evidence="2 3">
    <name type="scientific">Methanocella arvoryzae (strain DSM 22066 / NBRC 105507 / MRE50)</name>
    <dbReference type="NCBI Taxonomy" id="351160"/>
    <lineage>
        <taxon>Archaea</taxon>
        <taxon>Methanobacteriati</taxon>
        <taxon>Methanobacteriota</taxon>
        <taxon>Stenosarchaea group</taxon>
        <taxon>Methanomicrobia</taxon>
        <taxon>Methanocellales</taxon>
        <taxon>Methanocellaceae</taxon>
        <taxon>Methanocella</taxon>
    </lineage>
</organism>
<feature type="transmembrane region" description="Helical" evidence="1">
    <location>
        <begin position="62"/>
        <end position="83"/>
    </location>
</feature>
<keyword evidence="1" id="KW-1133">Transmembrane helix</keyword>
<accession>Q0W5F0</accession>
<evidence type="ECO:0000256" key="1">
    <source>
        <dbReference type="SAM" id="Phobius"/>
    </source>
</evidence>
<dbReference type="RefSeq" id="WP_012036131.1">
    <property type="nucleotide sequence ID" value="NC_009464.1"/>
</dbReference>
<dbReference type="AlphaFoldDB" id="Q0W5F0"/>
<dbReference type="eggNOG" id="arCOG05876">
    <property type="taxonomic scope" value="Archaea"/>
</dbReference>
<evidence type="ECO:0000313" key="2">
    <source>
        <dbReference type="EMBL" id="CAJ36393.1"/>
    </source>
</evidence>
<dbReference type="OrthoDB" id="86058at2157"/>
<dbReference type="GeneID" id="5144855"/>
<feature type="transmembrane region" description="Helical" evidence="1">
    <location>
        <begin position="134"/>
        <end position="159"/>
    </location>
</feature>
<feature type="transmembrane region" description="Helical" evidence="1">
    <location>
        <begin position="26"/>
        <end position="50"/>
    </location>
</feature>
<dbReference type="KEGG" id="rci:RCIX1071"/>
<dbReference type="Proteomes" id="UP000000663">
    <property type="component" value="Chromosome"/>
</dbReference>
<evidence type="ECO:0000313" key="3">
    <source>
        <dbReference type="Proteomes" id="UP000000663"/>
    </source>
</evidence>
<protein>
    <recommendedName>
        <fullName evidence="4">ABC-type transport system, permease component</fullName>
    </recommendedName>
</protein>
<keyword evidence="1" id="KW-0812">Transmembrane</keyword>
<feature type="transmembrane region" description="Helical" evidence="1">
    <location>
        <begin position="166"/>
        <end position="185"/>
    </location>
</feature>
<keyword evidence="1" id="KW-0472">Membrane</keyword>
<feature type="transmembrane region" description="Helical" evidence="1">
    <location>
        <begin position="104"/>
        <end position="128"/>
    </location>
</feature>
<keyword evidence="3" id="KW-1185">Reference proteome</keyword>
<sequence length="245" mass="27232">MDYLKMLRSFGSGDLLNVIRDPLLKWMIVIPFVIALAYRYLIPVIAAWAAPMFDLVPFYPMLMGLLIVMIPMFFGVCIGFLLLDERDEGMLAALKVTPVSMAQYLAYRISAPVIVSFVTTLIACPIAGLTGVDLTTLVVVALVASLEAPLFALVFGVFAENKVQGFAIQKMLGTVLSIPLLAYLIDPKWEFVFYVIPTFWPVRAFWEGSTGGANFWPYVLGAAVFHAVLILVLLKLFDRKMHKIS</sequence>
<dbReference type="EMBL" id="AM114193">
    <property type="protein sequence ID" value="CAJ36393.1"/>
    <property type="molecule type" value="Genomic_DNA"/>
</dbReference>
<reference evidence="2 3" key="1">
    <citation type="journal article" date="2006" name="Science">
        <title>Genome of rice cluster I archaea -- the key methane producers in the rice rhizosphere.</title>
        <authorList>
            <person name="Erkel C."/>
            <person name="Kube M."/>
            <person name="Reinhardt R."/>
            <person name="Liesack W."/>
        </authorList>
    </citation>
    <scope>NUCLEOTIDE SEQUENCE [LARGE SCALE GENOMIC DNA]</scope>
    <source>
        <strain evidence="3">DSM 22066 / NBRC 105507 / MRE50</strain>
    </source>
</reference>
<proteinExistence type="predicted"/>